<dbReference type="EMBL" id="FOGP01000004">
    <property type="protein sequence ID" value="SER52573.1"/>
    <property type="molecule type" value="Genomic_DNA"/>
</dbReference>
<feature type="coiled-coil region" evidence="1">
    <location>
        <begin position="65"/>
        <end position="95"/>
    </location>
</feature>
<evidence type="ECO:0000313" key="3">
    <source>
        <dbReference type="EMBL" id="SER52573.1"/>
    </source>
</evidence>
<reference evidence="3" key="1">
    <citation type="submission" date="2016-10" db="EMBL/GenBank/DDBJ databases">
        <authorList>
            <person name="de Groot N.N."/>
        </authorList>
    </citation>
    <scope>NUCLEOTIDE SEQUENCE [LARGE SCALE GENOMIC DNA]</scope>
    <source>
        <strain evidence="3">KHGC19</strain>
    </source>
</reference>
<evidence type="ECO:0000313" key="5">
    <source>
        <dbReference type="Proteomes" id="UP000199135"/>
    </source>
</evidence>
<proteinExistence type="predicted"/>
<keyword evidence="5" id="KW-1185">Reference proteome</keyword>
<organism evidence="3 4">
    <name type="scientific">Parafannyhessea umbonata</name>
    <dbReference type="NCBI Taxonomy" id="604330"/>
    <lineage>
        <taxon>Bacteria</taxon>
        <taxon>Bacillati</taxon>
        <taxon>Actinomycetota</taxon>
        <taxon>Coriobacteriia</taxon>
        <taxon>Coriobacteriales</taxon>
        <taxon>Atopobiaceae</taxon>
        <taxon>Parafannyhessea</taxon>
    </lineage>
</organism>
<dbReference type="Proteomes" id="UP000199135">
    <property type="component" value="Unassembled WGS sequence"/>
</dbReference>
<evidence type="ECO:0000313" key="4">
    <source>
        <dbReference type="Proteomes" id="UP000199128"/>
    </source>
</evidence>
<dbReference type="RefSeq" id="WP_078687377.1">
    <property type="nucleotide sequence ID" value="NZ_FNWT01000003.1"/>
</dbReference>
<dbReference type="AlphaFoldDB" id="A0A1H9PYA0"/>
<gene>
    <name evidence="3" type="ORF">SAMN05216446_1142</name>
    <name evidence="2" type="ORF">SAMN05216447_10319</name>
</gene>
<keyword evidence="1" id="KW-0175">Coiled coil</keyword>
<evidence type="ECO:0000256" key="1">
    <source>
        <dbReference type="SAM" id="Coils"/>
    </source>
</evidence>
<sequence length="323" mass="36479">MNARDEFVLRLATKRGAKLRLSDSGYAELLLAVQEDPTKFMEDASDEAFLCIAQALRRYNESRSKDEFLDDADFMRERKRRLERMRQDCAQALELDPGCTDALLLEAIAQDSDLDALLDRLLEVEREASEKDGPLQAAGSGDAWDDVMVRPRLRVQATISRTCLDTGRFRMADAVGQSLIALSHSDHLGARHTCALALARLEDEEAFDALDAKFSRRGDCWLQLSRVILLFKLGRMAAARRALRGFRGLCEGGIYALLRPVMVDTYMPDRPQCDPYSFEEATVAIHEADPIIVDVPDLPQWVENQPDMREAAMSFAQRMGFDW</sequence>
<dbReference type="EMBL" id="FNWT01000003">
    <property type="protein sequence ID" value="SEH46825.1"/>
    <property type="molecule type" value="Genomic_DNA"/>
</dbReference>
<protein>
    <submittedName>
        <fullName evidence="3">Uncharacterized protein</fullName>
    </submittedName>
</protein>
<reference evidence="4 5" key="2">
    <citation type="submission" date="2016-10" db="EMBL/GenBank/DDBJ databases">
        <authorList>
            <person name="Varghese N."/>
            <person name="Submissions S."/>
        </authorList>
    </citation>
    <scope>NUCLEOTIDE SEQUENCE [LARGE SCALE GENOMIC DNA]</scope>
    <source>
        <strain evidence="4">KHGC19</strain>
        <strain evidence="2 5">WCP15</strain>
    </source>
</reference>
<accession>A0A1H9PYA0</accession>
<name>A0A1H9PYA0_9ACTN</name>
<dbReference type="Proteomes" id="UP000199128">
    <property type="component" value="Unassembled WGS sequence"/>
</dbReference>
<evidence type="ECO:0000313" key="2">
    <source>
        <dbReference type="EMBL" id="SEH46825.1"/>
    </source>
</evidence>